<feature type="region of interest" description="Disordered" evidence="6">
    <location>
        <begin position="1137"/>
        <end position="1165"/>
    </location>
</feature>
<dbReference type="GO" id="GO:0007129">
    <property type="term" value="P:homologous chromosome pairing at meiosis"/>
    <property type="evidence" value="ECO:0007669"/>
    <property type="project" value="TreeGrafter"/>
</dbReference>
<evidence type="ECO:0000256" key="4">
    <source>
        <dbReference type="ARBA" id="ARBA00023242"/>
    </source>
</evidence>
<comment type="subcellular location">
    <subcellularLocation>
        <location evidence="1">Nucleus</location>
    </subcellularLocation>
</comment>
<evidence type="ECO:0000259" key="8">
    <source>
        <dbReference type="SMART" id="SM01117"/>
    </source>
</evidence>
<evidence type="ECO:0000313" key="9">
    <source>
        <dbReference type="EMBL" id="CAH2079108.1"/>
    </source>
</evidence>
<evidence type="ECO:0000256" key="3">
    <source>
        <dbReference type="ARBA" id="ARBA00022843"/>
    </source>
</evidence>
<feature type="region of interest" description="Disordered" evidence="6">
    <location>
        <begin position="1075"/>
        <end position="1122"/>
    </location>
</feature>
<dbReference type="GO" id="GO:0005634">
    <property type="term" value="C:nucleus"/>
    <property type="evidence" value="ECO:0007669"/>
    <property type="project" value="UniProtKB-SubCell"/>
</dbReference>
<keyword evidence="4" id="KW-0539">Nucleus</keyword>
<feature type="region of interest" description="Disordered" evidence="6">
    <location>
        <begin position="1640"/>
        <end position="1660"/>
    </location>
</feature>
<feature type="non-terminal residue" evidence="9">
    <location>
        <position position="1"/>
    </location>
</feature>
<feature type="transmembrane region" description="Helical" evidence="7">
    <location>
        <begin position="28"/>
        <end position="47"/>
    </location>
</feature>
<protein>
    <recommendedName>
        <fullName evidence="8">Cytochrome b5 heme-binding domain-containing protein</fullName>
    </recommendedName>
</protein>
<dbReference type="Pfam" id="PF14631">
    <property type="entry name" value="FancD2"/>
    <property type="match status" value="2"/>
</dbReference>
<keyword evidence="7" id="KW-0812">Transmembrane</keyword>
<dbReference type="InterPro" id="IPR029448">
    <property type="entry name" value="FANCD2"/>
</dbReference>
<comment type="similarity">
    <text evidence="5">Belongs to the Fanconi anemia protein FANCD2 family.</text>
</comment>
<dbReference type="GO" id="GO:0036297">
    <property type="term" value="P:interstrand cross-link repair"/>
    <property type="evidence" value="ECO:0007669"/>
    <property type="project" value="TreeGrafter"/>
</dbReference>
<dbReference type="GO" id="GO:0031573">
    <property type="term" value="P:mitotic intra-S DNA damage checkpoint signaling"/>
    <property type="evidence" value="ECO:0007669"/>
    <property type="project" value="TreeGrafter"/>
</dbReference>
<evidence type="ECO:0000256" key="6">
    <source>
        <dbReference type="SAM" id="MobiDB-lite"/>
    </source>
</evidence>
<feature type="compositionally biased region" description="Polar residues" evidence="6">
    <location>
        <begin position="1137"/>
        <end position="1161"/>
    </location>
</feature>
<dbReference type="SUPFAM" id="SSF55856">
    <property type="entry name" value="Cytochrome b5-like heme/steroid binding domain"/>
    <property type="match status" value="1"/>
</dbReference>
<feature type="compositionally biased region" description="Basic and acidic residues" evidence="6">
    <location>
        <begin position="1079"/>
        <end position="1099"/>
    </location>
</feature>
<evidence type="ECO:0000256" key="5">
    <source>
        <dbReference type="ARBA" id="ARBA00093456"/>
    </source>
</evidence>
<dbReference type="GO" id="GO:0070182">
    <property type="term" value="F:DNA polymerase binding"/>
    <property type="evidence" value="ECO:0007669"/>
    <property type="project" value="TreeGrafter"/>
</dbReference>
<dbReference type="InterPro" id="IPR001199">
    <property type="entry name" value="Cyt_B5-like_heme/steroid-bd"/>
</dbReference>
<feature type="region of interest" description="Disordered" evidence="6">
    <location>
        <begin position="255"/>
        <end position="285"/>
    </location>
</feature>
<evidence type="ECO:0000256" key="7">
    <source>
        <dbReference type="SAM" id="Phobius"/>
    </source>
</evidence>
<sequence>MTTITGESSLDFGIFAHKRKSMVSVKRSLSNTFFGVTLIVVFVAFYFRSSLKSVFDVTKGKSHYGSGGGYNHFAGRDASRAFVSGNFTGDGLTDSLRGLSSSEVKSIVDWRGFYSRTYIPVGKLVGRYYDSQGNPTKHLKGVEAKASRGAQLMEKQKLEEDKQKNCNSRWSQDEGGEVWCDVGVPRLVQRPLEIAITGSMSKRCACFEEDQLDQSGLEIYKDCEPLAKTCKVKSSIGENQSANWGVRSVRLVGITVTGRNGPPPPPSSSSAAPPPKFTQTQKESVEPDAVVKMTTILAEAGCTLMNPYGPPCLPSDLHAFRRHLTGRFSSCSADSGERDNVGALRSVFIAGFSSYIQSPSNLRRVLSSSSSTKRDETLVRNLLLVSPIQLDLQEMLLEKLPEYFDVVTGCSLEEDVARLIINHFRWLDFIVNPDVFTDKLMQVLSICPLHLKKEIIGSLPEIIGDHNCPAVIDSLEKMLQEDSSVVVPVLDSFSNLNLDDQLQEQAITVAISCIRSIDAEHMPYLLRFLLLAATPTNVRRIISQIREQLKFTGMSQPCASQNKLKGKIPAFDAEGSILHALRSSLRFKNILCQEIIKELNSLEKPRDFKVIDVWLLILMYMNGDPIRKSIEKIFKKKVVDGCIQEALLDQCLGGNKEFVQDNFASFVSLAEHLLSCKEEKARETGSHIYTRLFEGFADNYSRQEVLGALVTHVGSDNKLEVSSVLEMMTVLAKKYAQQLLPFSSHINGILDYLEGFTLENLHKVYEVFSHLALSARASPDSFRSSISNELMMIVRKQVSHPDLKYKKMGLVGTLRIVSSLGDANSVPDCSSSQVSDCGEILELLKTSVDSCRQSNLAQIIFYDEFATILSHKLLQPEIMKWIGKHLGEFESLFLADLDNGKMADKGSYSGLEGDLWMNLDGSISPICLNILPLASSSSESCCLQILPSNFLLLSTIERLTNDGSLAGIDALLGCPLHLPSSKYFAAAGWESLTKKQREILSLSLYYAANWIRELLNAFSSQIDKRFGCISQATEKDVTTKLLKRLSNLVFLESLLSNLVALSPQSLPELHPYSATSQHTHVEHPERKIEKRKLNDDATQRKGNMKSNLKKPKHSNEDEKLRQPTILDAFKKAGVVTSQTQLHESPSLPSLDGRTSSGSIHETCSDDEPLSVKIPQVSPALEAQRLKFRPLLPQCLSILKFPKVRSQDIDSPEYKAELPLYLYLLQDLHTKLDCLVPPSKQHPFKRGNAPGSFGRFKLVELVSQIKELFPSVRMHLNLAISLLIKGEETSQTSWRDEFAMAGSPNTSNIVVSESLIYTMVCKEVLYCFTKMLTLPGFETDKSLLLNLLEAFQPTEIPVASFPDVQPFPSPGTKEYLYIGVYCFFEDILNNGKYLFLVYRSFHGEMVQNILRIYLETSGSTSDLLDELACTILPQASLSKTTGEDDAHDHEFPTLCSATFRGWYKTLHEENLAIVNKLVKTISSEKRQNYQPEATKAHLKNIQKTVNVVVSLVNLCRSHQKVTIHGMAIKYGGKYVDSFLKVFDFLEAHIQDHNELVIQLVKDLQKATRTLQTLCSEAKGMKQTAITSKIPATKRSLERFLFHVKALLHTTSRGSNFWMGSLKHKDLRGQIVSSQAYVDTETDDVDENMSGEDTMEEEELPL</sequence>
<reference evidence="9 10" key="1">
    <citation type="submission" date="2022-03" db="EMBL/GenBank/DDBJ databases">
        <authorList>
            <person name="Nunn A."/>
            <person name="Chopra R."/>
            <person name="Nunn A."/>
            <person name="Contreras Garrido A."/>
        </authorList>
    </citation>
    <scope>NUCLEOTIDE SEQUENCE [LARGE SCALE GENOMIC DNA]</scope>
</reference>
<evidence type="ECO:0000313" key="10">
    <source>
        <dbReference type="Proteomes" id="UP000836841"/>
    </source>
</evidence>
<dbReference type="Gene3D" id="3.10.120.10">
    <property type="entry name" value="Cytochrome b5-like heme/steroid binding domain"/>
    <property type="match status" value="1"/>
</dbReference>
<organism evidence="9 10">
    <name type="scientific">Thlaspi arvense</name>
    <name type="common">Field penny-cress</name>
    <dbReference type="NCBI Taxonomy" id="13288"/>
    <lineage>
        <taxon>Eukaryota</taxon>
        <taxon>Viridiplantae</taxon>
        <taxon>Streptophyta</taxon>
        <taxon>Embryophyta</taxon>
        <taxon>Tracheophyta</taxon>
        <taxon>Spermatophyta</taxon>
        <taxon>Magnoliopsida</taxon>
        <taxon>eudicotyledons</taxon>
        <taxon>Gunneridae</taxon>
        <taxon>Pentapetalae</taxon>
        <taxon>rosids</taxon>
        <taxon>malvids</taxon>
        <taxon>Brassicales</taxon>
        <taxon>Brassicaceae</taxon>
        <taxon>Thlaspideae</taxon>
        <taxon>Thlaspi</taxon>
    </lineage>
</organism>
<dbReference type="PANTHER" id="PTHR32086">
    <property type="entry name" value="FANCONI ANEMIA GROUP D2 PROTEIN"/>
    <property type="match status" value="1"/>
</dbReference>
<proteinExistence type="inferred from homology"/>
<dbReference type="PANTHER" id="PTHR32086:SF0">
    <property type="entry name" value="FANCONI ANEMIA GROUP D2 PROTEIN"/>
    <property type="match status" value="1"/>
</dbReference>
<dbReference type="GO" id="GO:0000793">
    <property type="term" value="C:condensed chromosome"/>
    <property type="evidence" value="ECO:0007669"/>
    <property type="project" value="TreeGrafter"/>
</dbReference>
<keyword evidence="7" id="KW-1133">Transmembrane helix</keyword>
<keyword evidence="2" id="KW-1017">Isopeptide bond</keyword>
<keyword evidence="10" id="KW-1185">Reference proteome</keyword>
<dbReference type="EMBL" id="OU466863">
    <property type="protein sequence ID" value="CAH2079108.1"/>
    <property type="molecule type" value="Genomic_DNA"/>
</dbReference>
<dbReference type="Proteomes" id="UP000836841">
    <property type="component" value="Chromosome 7"/>
</dbReference>
<keyword evidence="7" id="KW-0472">Membrane</keyword>
<evidence type="ECO:0000256" key="2">
    <source>
        <dbReference type="ARBA" id="ARBA00022499"/>
    </source>
</evidence>
<keyword evidence="3" id="KW-0832">Ubl conjugation</keyword>
<dbReference type="GO" id="GO:1990918">
    <property type="term" value="P:double-strand break repair involved in meiotic recombination"/>
    <property type="evidence" value="ECO:0007669"/>
    <property type="project" value="TreeGrafter"/>
</dbReference>
<dbReference type="InterPro" id="IPR036400">
    <property type="entry name" value="Cyt_B5-like_heme/steroid_sf"/>
</dbReference>
<dbReference type="SUPFAM" id="SSF48371">
    <property type="entry name" value="ARM repeat"/>
    <property type="match status" value="1"/>
</dbReference>
<name>A0AAU9T7S8_THLAR</name>
<accession>A0AAU9T7S8</accession>
<feature type="domain" description="Cytochrome b5 heme-binding" evidence="8">
    <location>
        <begin position="46"/>
        <end position="125"/>
    </location>
</feature>
<feature type="compositionally biased region" description="Pro residues" evidence="6">
    <location>
        <begin position="261"/>
        <end position="276"/>
    </location>
</feature>
<dbReference type="SMART" id="SM01117">
    <property type="entry name" value="Cyt-b5"/>
    <property type="match status" value="1"/>
</dbReference>
<gene>
    <name evidence="9" type="ORF">TAV2_LOCUS25950</name>
</gene>
<dbReference type="InterPro" id="IPR016024">
    <property type="entry name" value="ARM-type_fold"/>
</dbReference>
<evidence type="ECO:0000256" key="1">
    <source>
        <dbReference type="ARBA" id="ARBA00004123"/>
    </source>
</evidence>